<proteinExistence type="predicted"/>
<evidence type="ECO:0000313" key="7">
    <source>
        <dbReference type="Proteomes" id="UP000186817"/>
    </source>
</evidence>
<sequence>MSGGVSLEVGKSKDGVPQWDGNPVGFQEYYEMCQLWEATTPWHKRYMNGPRLATELQGAAKRLILGKSPEWLAHPAGTQTLLEHLRACLGRPQLSELSDYLQKYFRQSRRRAGESIGDYVTRKCEIYLRARQAYHRVRPHHQEKTTEQWAPAAPQQGTHMWTSSRRNSWDSDVSSQAAAPVSETDGAASATDEANGTGQEERPRWASRDEWYQGWQTGWDWSSYSADWWRSSPSWHFATPKKGAEDLEELLPDYIQGWLLLQDAGLDAEQRNLITTAVRGDYSLQRIAQELRTQWSEQDLKRRDHVTKSSGYMGEIREDDEDAEDATFNYDEDSLVADGMNEEGLWAMQEAAHEEQEALVILQGAKKTLREAREKQKFVKMSRQYYTKPGAKGKNKGSGKGRDDSRMTCLRCGRTGHRVADCPDPPTSHGKPEEHAPFVCYAEGTNAAEAAMMTVAPTTEDAIRAGMAVVDGGATKTVASVQAVESLMRVNQAQKGYDGIRHVDRHNRPVFSFGNSSANQCLSTAQVAISAGGKQGTLNIHTISQGHGPILLSVATLRALGAVIDFSEDLAVFRNLDANRIVQFQRSVPVPADASLSQLLSLASVAPRSRPQRRERPQSPGGSERSAFELWLDDIRCGFVTWSDARAACFADPSLVASYPRQDPEYQHGDLRLRFVSLGPTAASHATAEELAEMMEAPKLSSAEKLALLQAAKGSAHSTQVCNAVRGWIADPGSDRHVVAAAASLLADVGSRPEDFLHLFPRLKAAKALTNGAGLLDGGVPSEALRVVLGSSSLCTALAQRRLASAKPRDSKLLALLAVKASARDSKHLADDHPALQICWARSLLSQQDRTDLVRNLLSLRGSLTTEGSPHGDGHGQNLRLWLCLGELMSADDAEVIAAEAKQALKDSPLPATRVLVQNVWAKAARLVGAPLVHDLAATLADPDLPEAFAANCVAVAAQLLLHPGHGATEGGAEAEAHQAWANSSSIGLPALDEAHEELLASLVGWSASYVHGPRLLASLALYHAMEDRKLAPASGMYLVALERQVRHGSAFKRLRERVRLQDWVSSAWSAVKPSRSLDVVLNAACKQVSADLWSPSQLSVELEGDEAPSVDEGGGHQRRPGRPPRGSQTGEVDVAVCASLVDNVPNMAGLVRTAEALLGSCVEVALRNDKVRSEGPFQKMVVAADKNVRLSAVPPGPRLLHFLREHRAQGKQVVALEQTSNSEILQAGTQLPKRFVLLLGSEQEGLPAWLLQSGLVDRFVELPLRGQTGSLNVHVAAAMLLWHYRLQH</sequence>
<keyword evidence="7" id="KW-1185">Reference proteome</keyword>
<evidence type="ECO:0000259" key="5">
    <source>
        <dbReference type="PROSITE" id="PS50158"/>
    </source>
</evidence>
<feature type="region of interest" description="Disordered" evidence="4">
    <location>
        <begin position="138"/>
        <end position="207"/>
    </location>
</feature>
<keyword evidence="3" id="KW-0862">Zinc</keyword>
<dbReference type="SUPFAM" id="SSF75217">
    <property type="entry name" value="alpha/beta knot"/>
    <property type="match status" value="1"/>
</dbReference>
<dbReference type="InterPro" id="IPR036875">
    <property type="entry name" value="Znf_CCHC_sf"/>
</dbReference>
<dbReference type="GO" id="GO:0016423">
    <property type="term" value="F:tRNA (guanine) methyltransferase activity"/>
    <property type="evidence" value="ECO:0007669"/>
    <property type="project" value="TreeGrafter"/>
</dbReference>
<comment type="caution">
    <text evidence="6">The sequence shown here is derived from an EMBL/GenBank/DDBJ whole genome shotgun (WGS) entry which is preliminary data.</text>
</comment>
<dbReference type="PANTHER" id="PTHR12029:SF11">
    <property type="entry name" value="METHYLTRANSFERASE TARBP1-RELATED"/>
    <property type="match status" value="1"/>
</dbReference>
<dbReference type="InterPro" id="IPR029026">
    <property type="entry name" value="tRNA_m1G_MTases_N"/>
</dbReference>
<keyword evidence="3" id="KW-0863">Zinc-finger</keyword>
<feature type="region of interest" description="Disordered" evidence="4">
    <location>
        <begin position="1104"/>
        <end position="1130"/>
    </location>
</feature>
<protein>
    <submittedName>
        <fullName evidence="6">Putative methyltransferase TARBP1</fullName>
    </submittedName>
</protein>
<feature type="compositionally biased region" description="Polar residues" evidence="4">
    <location>
        <begin position="155"/>
        <end position="177"/>
    </location>
</feature>
<keyword evidence="2 6" id="KW-0808">Transferase</keyword>
<dbReference type="GO" id="GO:0008270">
    <property type="term" value="F:zinc ion binding"/>
    <property type="evidence" value="ECO:0007669"/>
    <property type="project" value="UniProtKB-KW"/>
</dbReference>
<accession>A0A1Q9EDK3</accession>
<dbReference type="Pfam" id="PF00588">
    <property type="entry name" value="SpoU_methylase"/>
    <property type="match status" value="1"/>
</dbReference>
<dbReference type="GO" id="GO:0030488">
    <property type="term" value="P:tRNA methylation"/>
    <property type="evidence" value="ECO:0007669"/>
    <property type="project" value="TreeGrafter"/>
</dbReference>
<dbReference type="EMBL" id="LSRX01000182">
    <property type="protein sequence ID" value="OLQ05510.1"/>
    <property type="molecule type" value="Genomic_DNA"/>
</dbReference>
<dbReference type="SUPFAM" id="SSF57756">
    <property type="entry name" value="Retrovirus zinc finger-like domains"/>
    <property type="match status" value="1"/>
</dbReference>
<dbReference type="Proteomes" id="UP000186817">
    <property type="component" value="Unassembled WGS sequence"/>
</dbReference>
<keyword evidence="1 6" id="KW-0489">Methyltransferase</keyword>
<dbReference type="GO" id="GO:0003723">
    <property type="term" value="F:RNA binding"/>
    <property type="evidence" value="ECO:0007669"/>
    <property type="project" value="InterPro"/>
</dbReference>
<dbReference type="InterPro" id="IPR001537">
    <property type="entry name" value="SpoU_MeTrfase"/>
</dbReference>
<dbReference type="InterPro" id="IPR029028">
    <property type="entry name" value="Alpha/beta_knot_MTases"/>
</dbReference>
<evidence type="ECO:0000256" key="3">
    <source>
        <dbReference type="PROSITE-ProRule" id="PRU00047"/>
    </source>
</evidence>
<gene>
    <name evidence="6" type="primary">TARBP1</name>
    <name evidence="6" type="ORF">AK812_SmicGene11268</name>
</gene>
<dbReference type="OrthoDB" id="241340at2759"/>
<dbReference type="SMART" id="SM00343">
    <property type="entry name" value="ZnF_C2HC"/>
    <property type="match status" value="1"/>
</dbReference>
<dbReference type="Gene3D" id="3.40.1280.10">
    <property type="match status" value="1"/>
</dbReference>
<reference evidence="6 7" key="1">
    <citation type="submission" date="2016-02" db="EMBL/GenBank/DDBJ databases">
        <title>Genome analysis of coral dinoflagellate symbionts highlights evolutionary adaptations to a symbiotic lifestyle.</title>
        <authorList>
            <person name="Aranda M."/>
            <person name="Li Y."/>
            <person name="Liew Y.J."/>
            <person name="Baumgarten S."/>
            <person name="Simakov O."/>
            <person name="Wilson M."/>
            <person name="Piel J."/>
            <person name="Ashoor H."/>
            <person name="Bougouffa S."/>
            <person name="Bajic V.B."/>
            <person name="Ryu T."/>
            <person name="Ravasi T."/>
            <person name="Bayer T."/>
            <person name="Micklem G."/>
            <person name="Kim H."/>
            <person name="Bhak J."/>
            <person name="Lajeunesse T.C."/>
            <person name="Voolstra C.R."/>
        </authorList>
    </citation>
    <scope>NUCLEOTIDE SEQUENCE [LARGE SCALE GENOMIC DNA]</scope>
    <source>
        <strain evidence="6 7">CCMP2467</strain>
    </source>
</reference>
<dbReference type="PROSITE" id="PS50158">
    <property type="entry name" value="ZF_CCHC"/>
    <property type="match status" value="1"/>
</dbReference>
<evidence type="ECO:0000256" key="2">
    <source>
        <dbReference type="ARBA" id="ARBA00022679"/>
    </source>
</evidence>
<evidence type="ECO:0000256" key="1">
    <source>
        <dbReference type="ARBA" id="ARBA00022603"/>
    </source>
</evidence>
<keyword evidence="3" id="KW-0479">Metal-binding</keyword>
<evidence type="ECO:0000256" key="4">
    <source>
        <dbReference type="SAM" id="MobiDB-lite"/>
    </source>
</evidence>
<evidence type="ECO:0000313" key="6">
    <source>
        <dbReference type="EMBL" id="OLQ05510.1"/>
    </source>
</evidence>
<feature type="domain" description="CCHC-type" evidence="5">
    <location>
        <begin position="409"/>
        <end position="424"/>
    </location>
</feature>
<name>A0A1Q9EDK3_SYMMI</name>
<dbReference type="PANTHER" id="PTHR12029">
    <property type="entry name" value="RNA METHYLTRANSFERASE"/>
    <property type="match status" value="1"/>
</dbReference>
<dbReference type="InterPro" id="IPR001878">
    <property type="entry name" value="Znf_CCHC"/>
</dbReference>
<dbReference type="InterPro" id="IPR045330">
    <property type="entry name" value="TRM3/TARBP1"/>
</dbReference>
<organism evidence="6 7">
    <name type="scientific">Symbiodinium microadriaticum</name>
    <name type="common">Dinoflagellate</name>
    <name type="synonym">Zooxanthella microadriatica</name>
    <dbReference type="NCBI Taxonomy" id="2951"/>
    <lineage>
        <taxon>Eukaryota</taxon>
        <taxon>Sar</taxon>
        <taxon>Alveolata</taxon>
        <taxon>Dinophyceae</taxon>
        <taxon>Suessiales</taxon>
        <taxon>Symbiodiniaceae</taxon>
        <taxon>Symbiodinium</taxon>
    </lineage>
</organism>